<evidence type="ECO:0000256" key="5">
    <source>
        <dbReference type="SAM" id="Coils"/>
    </source>
</evidence>
<dbReference type="GO" id="GO:0016020">
    <property type="term" value="C:membrane"/>
    <property type="evidence" value="ECO:0007669"/>
    <property type="project" value="UniProtKB-SubCell"/>
</dbReference>
<dbReference type="PANTHER" id="PTHR43531">
    <property type="entry name" value="PROTEIN ICFG"/>
    <property type="match status" value="1"/>
</dbReference>
<dbReference type="GO" id="GO:0007165">
    <property type="term" value="P:signal transduction"/>
    <property type="evidence" value="ECO:0007669"/>
    <property type="project" value="UniProtKB-KW"/>
</dbReference>
<gene>
    <name evidence="8" type="ORF">RHIZ70_3805</name>
</gene>
<dbReference type="Pfam" id="PF00015">
    <property type="entry name" value="MCPsignal"/>
    <property type="match status" value="1"/>
</dbReference>
<dbReference type="SUPFAM" id="SSF46458">
    <property type="entry name" value="Globin-like"/>
    <property type="match status" value="1"/>
</dbReference>
<dbReference type="SMART" id="SM00283">
    <property type="entry name" value="MA"/>
    <property type="match status" value="1"/>
</dbReference>
<keyword evidence="2" id="KW-0145">Chemotaxis</keyword>
<dbReference type="InterPro" id="IPR009050">
    <property type="entry name" value="Globin-like_sf"/>
</dbReference>
<reference evidence="9" key="1">
    <citation type="submission" date="2018-07" db="EMBL/GenBank/DDBJ databases">
        <authorList>
            <person name="Peiro R."/>
            <person name="Begona"/>
            <person name="Cbmso G."/>
            <person name="Lopez M."/>
            <person name="Gonzalez S."/>
        </authorList>
    </citation>
    <scope>NUCLEOTIDE SEQUENCE [LARGE SCALE GENOMIC DNA]</scope>
</reference>
<dbReference type="InterPro" id="IPR004090">
    <property type="entry name" value="Chemotax_Me-accpt_rcpt"/>
</dbReference>
<evidence type="ECO:0000256" key="3">
    <source>
        <dbReference type="ARBA" id="ARBA00029447"/>
    </source>
</evidence>
<dbReference type="AlphaFoldDB" id="A0A376AK99"/>
<dbReference type="InterPro" id="IPR004089">
    <property type="entry name" value="MCPsignal_dom"/>
</dbReference>
<dbReference type="GO" id="GO:0004888">
    <property type="term" value="F:transmembrane signaling receptor activity"/>
    <property type="evidence" value="ECO:0007669"/>
    <property type="project" value="InterPro"/>
</dbReference>
<dbReference type="Pfam" id="PF11563">
    <property type="entry name" value="Protoglobin"/>
    <property type="match status" value="1"/>
</dbReference>
<comment type="subcellular location">
    <subcellularLocation>
        <location evidence="1">Membrane</location>
    </subcellularLocation>
</comment>
<evidence type="ECO:0000259" key="7">
    <source>
        <dbReference type="PROSITE" id="PS50885"/>
    </source>
</evidence>
<dbReference type="RefSeq" id="WP_115670633.1">
    <property type="nucleotide sequence ID" value="NZ_UEYP01000006.1"/>
</dbReference>
<evidence type="ECO:0000313" key="8">
    <source>
        <dbReference type="EMBL" id="SSC68097.1"/>
    </source>
</evidence>
<dbReference type="Gene3D" id="1.10.490.10">
    <property type="entry name" value="Globins"/>
    <property type="match status" value="1"/>
</dbReference>
<protein>
    <recommendedName>
        <fullName evidence="10">Methyl-accepting transducer domain-containing protein</fullName>
    </recommendedName>
</protein>
<sequence>MSAFHRPTAHLHDRLHFLGLGSAERQRLASLQPLIRQAIGPALDAFYGMAKSHGETARFFASDAHIAHAKQKQEQHWSLISSGKLDDQYVEAVSKIGRTHARLGLEPRWYIGAYALVLEGIMEALIADEMKGLLQRRKAKRLAENLTTIVKAAMLDMDYSISVYLDTLAEERARAEEERQRLEHEQDVALDALDAALVRLSNHDLTATVEGELAPRFDRLRMNFNTTVQTLGAAFAEISGEAARTAANTRELTRATDEMARRTEQQAAALEQTAAALDEITTVAQQTAQRTREAREAVTASADEAVRSGLVVDEAIEAMGDIESSSKKITQIISVIDEISFQTNLLALNAGVEAARAGESGRGFAVVAQEVRELAQRSAAAAKEIKVLIDRSSQDVARGVGLVNKTGAALKTIGTQVQAVNTHIAAITTSSQEQSAGIAEINTAINSMDQMTQQNAAMVEETHASTQSLLQISQELNLLVQRFTLSRAMPITAPAQDYRPRYAA</sequence>
<feature type="domain" description="Methyl-accepting transducer" evidence="6">
    <location>
        <begin position="241"/>
        <end position="470"/>
    </location>
</feature>
<evidence type="ECO:0000256" key="1">
    <source>
        <dbReference type="ARBA" id="ARBA00004370"/>
    </source>
</evidence>
<organism evidence="8 9">
    <name type="scientific">Ciceribacter selenitireducens ATCC BAA-1503</name>
    <dbReference type="NCBI Taxonomy" id="1336235"/>
    <lineage>
        <taxon>Bacteria</taxon>
        <taxon>Pseudomonadati</taxon>
        <taxon>Pseudomonadota</taxon>
        <taxon>Alphaproteobacteria</taxon>
        <taxon>Hyphomicrobiales</taxon>
        <taxon>Rhizobiaceae</taxon>
        <taxon>Ciceribacter</taxon>
    </lineage>
</organism>
<proteinExistence type="inferred from homology"/>
<dbReference type="InterPro" id="IPR003660">
    <property type="entry name" value="HAMP_dom"/>
</dbReference>
<evidence type="ECO:0000313" key="9">
    <source>
        <dbReference type="Proteomes" id="UP000254764"/>
    </source>
</evidence>
<dbReference type="GO" id="GO:0006935">
    <property type="term" value="P:chemotaxis"/>
    <property type="evidence" value="ECO:0007669"/>
    <property type="project" value="UniProtKB-KW"/>
</dbReference>
<dbReference type="Proteomes" id="UP000254764">
    <property type="component" value="Unassembled WGS sequence"/>
</dbReference>
<dbReference type="EMBL" id="UEYP01000006">
    <property type="protein sequence ID" value="SSC68097.1"/>
    <property type="molecule type" value="Genomic_DNA"/>
</dbReference>
<dbReference type="CDD" id="cd01068">
    <property type="entry name" value="globin_sensor"/>
    <property type="match status" value="1"/>
</dbReference>
<dbReference type="OrthoDB" id="266313at2"/>
<dbReference type="SUPFAM" id="SSF58104">
    <property type="entry name" value="Methyl-accepting chemotaxis protein (MCP) signaling domain"/>
    <property type="match status" value="1"/>
</dbReference>
<evidence type="ECO:0008006" key="10">
    <source>
        <dbReference type="Google" id="ProtNLM"/>
    </source>
</evidence>
<keyword evidence="9" id="KW-1185">Reference proteome</keyword>
<dbReference type="CDD" id="cd11386">
    <property type="entry name" value="MCP_signal"/>
    <property type="match status" value="1"/>
</dbReference>
<keyword evidence="5" id="KW-0175">Coiled coil</keyword>
<evidence type="ECO:0000256" key="4">
    <source>
        <dbReference type="PROSITE-ProRule" id="PRU00284"/>
    </source>
</evidence>
<dbReference type="Gene3D" id="1.10.287.950">
    <property type="entry name" value="Methyl-accepting chemotaxis protein"/>
    <property type="match status" value="1"/>
</dbReference>
<keyword evidence="4" id="KW-0807">Transducer</keyword>
<feature type="domain" description="HAMP" evidence="7">
    <location>
        <begin position="184"/>
        <end position="236"/>
    </location>
</feature>
<dbReference type="GO" id="GO:0020037">
    <property type="term" value="F:heme binding"/>
    <property type="evidence" value="ECO:0007669"/>
    <property type="project" value="InterPro"/>
</dbReference>
<dbReference type="InterPro" id="IPR051310">
    <property type="entry name" value="MCP_chemotaxis"/>
</dbReference>
<evidence type="ECO:0000256" key="2">
    <source>
        <dbReference type="ARBA" id="ARBA00022500"/>
    </source>
</evidence>
<dbReference type="PANTHER" id="PTHR43531:SF11">
    <property type="entry name" value="METHYL-ACCEPTING CHEMOTAXIS PROTEIN 3"/>
    <property type="match status" value="1"/>
</dbReference>
<dbReference type="FunFam" id="1.10.287.950:FF:000001">
    <property type="entry name" value="Methyl-accepting chemotaxis sensory transducer"/>
    <property type="match status" value="1"/>
</dbReference>
<dbReference type="PROSITE" id="PS50111">
    <property type="entry name" value="CHEMOTAXIS_TRANSDUC_2"/>
    <property type="match status" value="1"/>
</dbReference>
<dbReference type="InterPro" id="IPR039379">
    <property type="entry name" value="Protoglobin_sensor_dom"/>
</dbReference>
<dbReference type="PROSITE" id="PS50885">
    <property type="entry name" value="HAMP"/>
    <property type="match status" value="1"/>
</dbReference>
<comment type="similarity">
    <text evidence="3">Belongs to the methyl-accepting chemotaxis (MCP) protein family.</text>
</comment>
<dbReference type="InterPro" id="IPR044398">
    <property type="entry name" value="Globin-sensor_dom"/>
</dbReference>
<name>A0A376AK99_9HYPH</name>
<feature type="coiled-coil region" evidence="5">
    <location>
        <begin position="165"/>
        <end position="192"/>
    </location>
</feature>
<dbReference type="PRINTS" id="PR00260">
    <property type="entry name" value="CHEMTRNSDUCR"/>
</dbReference>
<accession>A0A376AK99</accession>
<dbReference type="GO" id="GO:0019825">
    <property type="term" value="F:oxygen binding"/>
    <property type="evidence" value="ECO:0007669"/>
    <property type="project" value="InterPro"/>
</dbReference>
<dbReference type="InterPro" id="IPR012292">
    <property type="entry name" value="Globin/Proto"/>
</dbReference>
<evidence type="ECO:0000259" key="6">
    <source>
        <dbReference type="PROSITE" id="PS50111"/>
    </source>
</evidence>